<dbReference type="Pfam" id="PF02397">
    <property type="entry name" value="Bac_transf"/>
    <property type="match status" value="1"/>
</dbReference>
<name>A0A418ZRB2_9RHOB</name>
<dbReference type="GO" id="GO:0016780">
    <property type="term" value="F:phosphotransferase activity, for other substituted phosphate groups"/>
    <property type="evidence" value="ECO:0007669"/>
    <property type="project" value="TreeGrafter"/>
</dbReference>
<gene>
    <name evidence="6" type="ORF">D3P06_16265</name>
</gene>
<evidence type="ECO:0000256" key="4">
    <source>
        <dbReference type="SAM" id="Phobius"/>
    </source>
</evidence>
<protein>
    <submittedName>
        <fullName evidence="6">Sugar transferase</fullName>
    </submittedName>
</protein>
<dbReference type="OrthoDB" id="9808602at2"/>
<reference evidence="6 7" key="1">
    <citation type="submission" date="2018-09" db="EMBL/GenBank/DDBJ databases">
        <title>Paracoccus onubensis nov. sp. a moderate halophilic bacterium isolated from Gruta de las Maravillas (Aracena, Spain).</title>
        <authorList>
            <person name="Jurado V."/>
            <person name="Gutierrez-Patricio S."/>
            <person name="Gonzalez-Pimentel J.L."/>
            <person name="Laiz L."/>
            <person name="Saiz-Jimenez C."/>
        </authorList>
    </citation>
    <scope>NUCLEOTIDE SEQUENCE [LARGE SCALE GENOMIC DNA]</scope>
    <source>
        <strain evidence="6 7">DSM 19484</strain>
    </source>
</reference>
<dbReference type="EMBL" id="QZEV01000124">
    <property type="protein sequence ID" value="RJK98487.1"/>
    <property type="molecule type" value="Genomic_DNA"/>
</dbReference>
<sequence length="235" mass="26823">MTISAREFETAFVATDLTKQAPKDALTPEIQQRKTPYRKGAKRAFESFLIFAALPVVLPFVLLMALIIAMDGANPFFAQKRVGKDGKVFRIWKLRTMVANAEKKLESYLQENPAARAEWDSTQKLKSDPRITPVGRLLRKTSMDELPQLYNVLNGTMSLIGPRPMMVDQAPLYRGRAYYRLRPGITGLWQISARNESEFASRVRYDELYERSLSFRNDLGILVRTIKVVLRGTGY</sequence>
<dbReference type="GO" id="GO:0000271">
    <property type="term" value="P:polysaccharide biosynthetic process"/>
    <property type="evidence" value="ECO:0007669"/>
    <property type="project" value="UniProtKB-KW"/>
</dbReference>
<dbReference type="RefSeq" id="WP_119887549.1">
    <property type="nucleotide sequence ID" value="NZ_QZEV01000124.1"/>
</dbReference>
<keyword evidence="4" id="KW-1133">Transmembrane helix</keyword>
<evidence type="ECO:0000256" key="3">
    <source>
        <dbReference type="SAM" id="Coils"/>
    </source>
</evidence>
<feature type="transmembrane region" description="Helical" evidence="4">
    <location>
        <begin position="48"/>
        <end position="70"/>
    </location>
</feature>
<feature type="coiled-coil region" evidence="3">
    <location>
        <begin position="91"/>
        <end position="118"/>
    </location>
</feature>
<feature type="domain" description="Bacterial sugar transferase" evidence="5">
    <location>
        <begin position="42"/>
        <end position="230"/>
    </location>
</feature>
<dbReference type="InterPro" id="IPR003362">
    <property type="entry name" value="Bact_transf"/>
</dbReference>
<keyword evidence="2" id="KW-0270">Exopolysaccharide synthesis</keyword>
<keyword evidence="4" id="KW-0812">Transmembrane</keyword>
<dbReference type="PANTHER" id="PTHR30576:SF0">
    <property type="entry name" value="UNDECAPRENYL-PHOSPHATE N-ACETYLGALACTOSAMINYL 1-PHOSPHATE TRANSFERASE-RELATED"/>
    <property type="match status" value="1"/>
</dbReference>
<comment type="similarity">
    <text evidence="1">Belongs to the bacterial sugar transferase family.</text>
</comment>
<keyword evidence="7" id="KW-1185">Reference proteome</keyword>
<proteinExistence type="inferred from homology"/>
<evidence type="ECO:0000259" key="5">
    <source>
        <dbReference type="Pfam" id="PF02397"/>
    </source>
</evidence>
<dbReference type="AlphaFoldDB" id="A0A418ZRB2"/>
<dbReference type="Proteomes" id="UP000285530">
    <property type="component" value="Unassembled WGS sequence"/>
</dbReference>
<evidence type="ECO:0000313" key="6">
    <source>
        <dbReference type="EMBL" id="RJK98487.1"/>
    </source>
</evidence>
<keyword evidence="3" id="KW-0175">Coiled coil</keyword>
<accession>A0A418ZRB2</accession>
<evidence type="ECO:0000256" key="2">
    <source>
        <dbReference type="ARBA" id="ARBA00023169"/>
    </source>
</evidence>
<dbReference type="PANTHER" id="PTHR30576">
    <property type="entry name" value="COLANIC BIOSYNTHESIS UDP-GLUCOSE LIPID CARRIER TRANSFERASE"/>
    <property type="match status" value="1"/>
</dbReference>
<evidence type="ECO:0000313" key="7">
    <source>
        <dbReference type="Proteomes" id="UP000285530"/>
    </source>
</evidence>
<comment type="caution">
    <text evidence="6">The sequence shown here is derived from an EMBL/GenBank/DDBJ whole genome shotgun (WGS) entry which is preliminary data.</text>
</comment>
<evidence type="ECO:0000256" key="1">
    <source>
        <dbReference type="ARBA" id="ARBA00006464"/>
    </source>
</evidence>
<organism evidence="6 7">
    <name type="scientific">Paracoccus aestuarii</name>
    <dbReference type="NCBI Taxonomy" id="453842"/>
    <lineage>
        <taxon>Bacteria</taxon>
        <taxon>Pseudomonadati</taxon>
        <taxon>Pseudomonadota</taxon>
        <taxon>Alphaproteobacteria</taxon>
        <taxon>Rhodobacterales</taxon>
        <taxon>Paracoccaceae</taxon>
        <taxon>Paracoccus</taxon>
    </lineage>
</organism>
<keyword evidence="4" id="KW-0472">Membrane</keyword>
<keyword evidence="6" id="KW-0808">Transferase</keyword>